<dbReference type="Proteomes" id="UP000248783">
    <property type="component" value="Unassembled WGS sequence"/>
</dbReference>
<gene>
    <name evidence="2" type="ORF">DNL40_00660</name>
</gene>
<sequence>MTRGTPPNPAHAAETGVVLCCRGVGTSVGGYNSTAYTGALRKVTPTGTGYDRDPVNGETAGLSKR</sequence>
<protein>
    <submittedName>
        <fullName evidence="2">Uncharacterized protein</fullName>
    </submittedName>
</protein>
<accession>A0A2W5Y8S9</accession>
<keyword evidence="3" id="KW-1185">Reference proteome</keyword>
<proteinExistence type="predicted"/>
<dbReference type="RefSeq" id="WP_111249308.1">
    <property type="nucleotide sequence ID" value="NZ_QKWH01000001.1"/>
</dbReference>
<name>A0A2W5Y8S9_9MICO</name>
<evidence type="ECO:0000313" key="3">
    <source>
        <dbReference type="Proteomes" id="UP000248783"/>
    </source>
</evidence>
<organism evidence="2 3">
    <name type="scientific">Xylanimonas oleitrophica</name>
    <dbReference type="NCBI Taxonomy" id="2607479"/>
    <lineage>
        <taxon>Bacteria</taxon>
        <taxon>Bacillati</taxon>
        <taxon>Actinomycetota</taxon>
        <taxon>Actinomycetes</taxon>
        <taxon>Micrococcales</taxon>
        <taxon>Promicromonosporaceae</taxon>
        <taxon>Xylanimonas</taxon>
    </lineage>
</organism>
<evidence type="ECO:0000256" key="1">
    <source>
        <dbReference type="SAM" id="MobiDB-lite"/>
    </source>
</evidence>
<dbReference type="EMBL" id="QKWH01000001">
    <property type="protein sequence ID" value="PZR54944.1"/>
    <property type="molecule type" value="Genomic_DNA"/>
</dbReference>
<comment type="caution">
    <text evidence="2">The sequence shown here is derived from an EMBL/GenBank/DDBJ whole genome shotgun (WGS) entry which is preliminary data.</text>
</comment>
<reference evidence="2 3" key="1">
    <citation type="submission" date="2018-06" db="EMBL/GenBank/DDBJ databases">
        <title>Whole genome sequencing of a novel hydrocarbon degrading bacterial strain, PW21 isolated from oil contaminated produced water sample.</title>
        <authorList>
            <person name="Nagkirti P."/>
            <person name="Shaikh A."/>
            <person name="Gowdaman V."/>
            <person name="Engineer A.E."/>
            <person name="Dagar S."/>
            <person name="Dhakephalkar P.K."/>
        </authorList>
    </citation>
    <scope>NUCLEOTIDE SEQUENCE [LARGE SCALE GENOMIC DNA]</scope>
    <source>
        <strain evidence="2 3">PW21</strain>
    </source>
</reference>
<evidence type="ECO:0000313" key="2">
    <source>
        <dbReference type="EMBL" id="PZR54944.1"/>
    </source>
</evidence>
<dbReference type="AlphaFoldDB" id="A0A2W5Y8S9"/>
<feature type="region of interest" description="Disordered" evidence="1">
    <location>
        <begin position="43"/>
        <end position="65"/>
    </location>
</feature>